<evidence type="ECO:0000256" key="13">
    <source>
        <dbReference type="ARBA" id="ARBA00023075"/>
    </source>
</evidence>
<evidence type="ECO:0000256" key="9">
    <source>
        <dbReference type="ARBA" id="ARBA00022967"/>
    </source>
</evidence>
<sequence>MNYLINYCKISFYFLLSISISLFLISLKFLLTDLVYFIEWEVLSLQSMSIVMTFLFDWMSLMFMSFVLLISSLVIFYSNQYMEEDYNINRFILLVLMFVMSMMMLIISPNLISILLGWDGLGLVSYCLVIYFQNVKSYNAGMITALSNRIGDVALLLAIAWMLNYGSWNYVFYLEMMGKNTEMMIIGGLVMLAAMTKSAQIPFSSWLPAAMAAPTPVSALVHSSTLVTAGVYLLIRFNVLLMDWWMGQFLLLVSGLTMFMAGLGANFEFDLKKIIALSTLSQLGLMMSILSMGFYKLAFFHLLTHALFKALLFMCAGSIIHNMKNSQDIRMMGSLSMSMPLTCSCFNVANLALCGMPFLAGFYSKDLILEMVMLSYVNMFSFFLFFFSTGLTVCYSFRLVYYSMTGDFNSSVLHPLNDKGWTMLFSICFLMIMAVIGGSMLMWLMFLNPSMICLPFDMKILTLVVCIIGGVSGYLLSNVSLFFNNKALYFYNFTNFAGSMWFMPMISTIGIINYPLKLGLYSYKSFDQGWSEFFGGQMLYNQLKNYSLYIQEFQNNNLKIYLLSYLLWFIVLVLMSMFLI</sequence>
<reference evidence="21" key="1">
    <citation type="submission" date="2018-01" db="EMBL/GenBank/DDBJ databases">
        <authorList>
            <person name="Ding Y.R."/>
            <person name="Chen B."/>
        </authorList>
    </citation>
    <scope>NUCLEOTIDE SEQUENCE</scope>
    <source>
        <strain evidence="21">AH-FR-5</strain>
    </source>
</reference>
<comment type="similarity">
    <text evidence="17">Belongs to the complex I subunit 5 family.</text>
</comment>
<dbReference type="GO" id="GO:0003954">
    <property type="term" value="F:NADH dehydrogenase activity"/>
    <property type="evidence" value="ECO:0007669"/>
    <property type="project" value="TreeGrafter"/>
</dbReference>
<protein>
    <recommendedName>
        <fullName evidence="4 17">NADH-ubiquinone oxidoreductase chain 5</fullName>
        <ecNumber evidence="3 17">7.1.1.2</ecNumber>
    </recommendedName>
</protein>
<evidence type="ECO:0000256" key="2">
    <source>
        <dbReference type="ARBA" id="ARBA00004448"/>
    </source>
</evidence>
<evidence type="ECO:0000256" key="1">
    <source>
        <dbReference type="ARBA" id="ARBA00003257"/>
    </source>
</evidence>
<feature type="domain" description="NADH-Ubiquinone oxidoreductase (complex I) chain 5 N-terminal" evidence="19">
    <location>
        <begin position="43"/>
        <end position="91"/>
    </location>
</feature>
<accession>A0A6G7IT80</accession>
<feature type="transmembrane region" description="Helical" evidence="17">
    <location>
        <begin position="341"/>
        <end position="360"/>
    </location>
</feature>
<comment type="function">
    <text evidence="17">Core subunit of the mitochondrial membrane respiratory chain NADH dehydrogenase (Complex I) which catalyzes electron transfer from NADH through the respiratory chain, using ubiquinone as an electron acceptor. Essential for the catalytic activity and assembly of complex I.</text>
</comment>
<feature type="transmembrane region" description="Helical" evidence="17">
    <location>
        <begin position="274"/>
        <end position="292"/>
    </location>
</feature>
<keyword evidence="13 17" id="KW-0830">Ubiquinone</keyword>
<feature type="transmembrane region" description="Helical" evidence="17">
    <location>
        <begin position="488"/>
        <end position="512"/>
    </location>
</feature>
<keyword evidence="7 17" id="KW-0812">Transmembrane</keyword>
<dbReference type="Pfam" id="PF06455">
    <property type="entry name" value="NADH5_C"/>
    <property type="match status" value="1"/>
</dbReference>
<evidence type="ECO:0000256" key="3">
    <source>
        <dbReference type="ARBA" id="ARBA00012944"/>
    </source>
</evidence>
<evidence type="ECO:0000256" key="6">
    <source>
        <dbReference type="ARBA" id="ARBA00022660"/>
    </source>
</evidence>
<name>A0A6G7IT80_ANOSI</name>
<feature type="transmembrane region" description="Helical" evidence="17">
    <location>
        <begin position="58"/>
        <end position="79"/>
    </location>
</feature>
<dbReference type="GO" id="GO:0015990">
    <property type="term" value="P:electron transport coupled proton transport"/>
    <property type="evidence" value="ECO:0007669"/>
    <property type="project" value="TreeGrafter"/>
</dbReference>
<dbReference type="GO" id="GO:0005743">
    <property type="term" value="C:mitochondrial inner membrane"/>
    <property type="evidence" value="ECO:0007669"/>
    <property type="project" value="UniProtKB-SubCell"/>
</dbReference>
<proteinExistence type="inferred from homology"/>
<feature type="transmembrane region" description="Helical" evidence="17">
    <location>
        <begin position="298"/>
        <end position="320"/>
    </location>
</feature>
<feature type="transmembrane region" description="Helical" evidence="17">
    <location>
        <begin position="185"/>
        <end position="207"/>
    </location>
</feature>
<dbReference type="EMBL" id="MG816537">
    <property type="protein sequence ID" value="QII41705.1"/>
    <property type="molecule type" value="Genomic_DNA"/>
</dbReference>
<keyword evidence="6" id="KW-0679">Respiratory chain</keyword>
<feature type="transmembrane region" description="Helical" evidence="17">
    <location>
        <begin position="114"/>
        <end position="132"/>
    </location>
</feature>
<evidence type="ECO:0000256" key="11">
    <source>
        <dbReference type="ARBA" id="ARBA00022989"/>
    </source>
</evidence>
<evidence type="ECO:0000256" key="5">
    <source>
        <dbReference type="ARBA" id="ARBA00022448"/>
    </source>
</evidence>
<evidence type="ECO:0000259" key="20">
    <source>
        <dbReference type="Pfam" id="PF06455"/>
    </source>
</evidence>
<dbReference type="Pfam" id="PF00662">
    <property type="entry name" value="Proton_antipo_N"/>
    <property type="match status" value="1"/>
</dbReference>
<feature type="transmembrane region" description="Helical" evidence="17">
    <location>
        <begin position="421"/>
        <end position="446"/>
    </location>
</feature>
<comment type="function">
    <text evidence="1">Core subunit of the mitochondrial membrane respiratory chain NADH dehydrogenase (Complex I) that is believed to belong to the minimal assembly required for catalysis. Complex I functions in the transfer of electrons from NADH to the respiratory chain. The immediate electron acceptor for the enzyme is believed to be ubiquinone.</text>
</comment>
<dbReference type="PRINTS" id="PR01434">
    <property type="entry name" value="NADHDHGNASE5"/>
</dbReference>
<dbReference type="GO" id="GO:0008137">
    <property type="term" value="F:NADH dehydrogenase (ubiquinone) activity"/>
    <property type="evidence" value="ECO:0007669"/>
    <property type="project" value="UniProtKB-EC"/>
</dbReference>
<evidence type="ECO:0000313" key="21">
    <source>
        <dbReference type="EMBL" id="QII41705.1"/>
    </source>
</evidence>
<evidence type="ECO:0000256" key="15">
    <source>
        <dbReference type="ARBA" id="ARBA00023136"/>
    </source>
</evidence>
<evidence type="ECO:0000256" key="16">
    <source>
        <dbReference type="ARBA" id="ARBA00049551"/>
    </source>
</evidence>
<reference evidence="21" key="2">
    <citation type="journal article" date="2020" name="Pest Manag. Sci.">
        <title>Mitochondrial genes associated with pyrethroid resistance revealed by mitochondrial genome and transcriptome analyses in the malaria vector Anopheles sinensis (Diptera: Culicidae).</title>
        <authorList>
            <person name="Ding Y.-R."/>
            <person name="Yan Z.-T."/>
            <person name="Si F.-L."/>
            <person name="Li X.-D."/>
            <person name="Mao Q.-M."/>
            <person name="Asghar S."/>
            <person name="Chen B."/>
        </authorList>
    </citation>
    <scope>NUCLEOTIDE SEQUENCE</scope>
    <source>
        <strain evidence="21">AH-FR-5</strain>
    </source>
</reference>
<dbReference type="InterPro" id="IPR003945">
    <property type="entry name" value="NU5C-like"/>
</dbReference>
<dbReference type="Pfam" id="PF00361">
    <property type="entry name" value="Proton_antipo_M"/>
    <property type="match status" value="1"/>
</dbReference>
<dbReference type="InterPro" id="IPR001750">
    <property type="entry name" value="ND/Mrp_TM"/>
</dbReference>
<keyword evidence="12 17" id="KW-0520">NAD</keyword>
<feature type="transmembrane region" description="Helical" evidence="17">
    <location>
        <begin position="560"/>
        <end position="579"/>
    </location>
</feature>
<evidence type="ECO:0000256" key="12">
    <source>
        <dbReference type="ARBA" id="ARBA00023027"/>
    </source>
</evidence>
<dbReference type="AlphaFoldDB" id="A0A6G7IT80"/>
<feature type="transmembrane region" description="Helical" evidence="17">
    <location>
        <begin position="219"/>
        <end position="239"/>
    </location>
</feature>
<keyword evidence="15 17" id="KW-0472">Membrane</keyword>
<dbReference type="PANTHER" id="PTHR42829">
    <property type="entry name" value="NADH-UBIQUINONE OXIDOREDUCTASE CHAIN 5"/>
    <property type="match status" value="1"/>
</dbReference>
<keyword evidence="8" id="KW-0999">Mitochondrion inner membrane</keyword>
<evidence type="ECO:0000256" key="7">
    <source>
        <dbReference type="ARBA" id="ARBA00022692"/>
    </source>
</evidence>
<dbReference type="GO" id="GO:0042773">
    <property type="term" value="P:ATP synthesis coupled electron transport"/>
    <property type="evidence" value="ECO:0007669"/>
    <property type="project" value="InterPro"/>
</dbReference>
<keyword evidence="9" id="KW-1278">Translocase</keyword>
<evidence type="ECO:0000256" key="8">
    <source>
        <dbReference type="ARBA" id="ARBA00022792"/>
    </source>
</evidence>
<organism evidence="21">
    <name type="scientific">Anopheles sinensis</name>
    <name type="common">Mosquito</name>
    <dbReference type="NCBI Taxonomy" id="74873"/>
    <lineage>
        <taxon>Eukaryota</taxon>
        <taxon>Metazoa</taxon>
        <taxon>Ecdysozoa</taxon>
        <taxon>Arthropoda</taxon>
        <taxon>Hexapoda</taxon>
        <taxon>Insecta</taxon>
        <taxon>Pterygota</taxon>
        <taxon>Neoptera</taxon>
        <taxon>Endopterygota</taxon>
        <taxon>Diptera</taxon>
        <taxon>Nematocera</taxon>
        <taxon>Culicoidea</taxon>
        <taxon>Culicidae</taxon>
        <taxon>Anophelinae</taxon>
        <taxon>Anopheles</taxon>
    </lineage>
</organism>
<feature type="domain" description="NADH:quinone oxidoreductase/Mrp antiporter transmembrane" evidence="18">
    <location>
        <begin position="108"/>
        <end position="392"/>
    </location>
</feature>
<dbReference type="EC" id="7.1.1.2" evidence="3 17"/>
<evidence type="ECO:0000256" key="14">
    <source>
        <dbReference type="ARBA" id="ARBA00023128"/>
    </source>
</evidence>
<feature type="domain" description="NADH dehydrogenase subunit 5 C-terminal" evidence="20">
    <location>
        <begin position="395"/>
        <end position="575"/>
    </location>
</feature>
<dbReference type="InterPro" id="IPR001516">
    <property type="entry name" value="Proton_antipo_N"/>
</dbReference>
<keyword evidence="14 17" id="KW-0496">Mitochondrion</keyword>
<dbReference type="PANTHER" id="PTHR42829:SF2">
    <property type="entry name" value="NADH-UBIQUINONE OXIDOREDUCTASE CHAIN 5"/>
    <property type="match status" value="1"/>
</dbReference>
<feature type="transmembrane region" description="Helical" evidence="17">
    <location>
        <begin position="153"/>
        <end position="173"/>
    </location>
</feature>
<keyword evidence="10" id="KW-0249">Electron transport</keyword>
<evidence type="ECO:0000256" key="17">
    <source>
        <dbReference type="RuleBase" id="RU003404"/>
    </source>
</evidence>
<feature type="transmembrane region" description="Helical" evidence="17">
    <location>
        <begin position="380"/>
        <end position="401"/>
    </location>
</feature>
<gene>
    <name evidence="21" type="primary">ND5</name>
</gene>
<feature type="transmembrane region" description="Helical" evidence="17">
    <location>
        <begin position="245"/>
        <end position="267"/>
    </location>
</feature>
<evidence type="ECO:0000259" key="19">
    <source>
        <dbReference type="Pfam" id="PF00662"/>
    </source>
</evidence>
<keyword evidence="5 17" id="KW-0813">Transport</keyword>
<feature type="transmembrane region" description="Helical" evidence="17">
    <location>
        <begin position="91"/>
        <end position="108"/>
    </location>
</feature>
<feature type="transmembrane region" description="Helical" evidence="17">
    <location>
        <begin position="12"/>
        <end position="38"/>
    </location>
</feature>
<dbReference type="InterPro" id="IPR010934">
    <property type="entry name" value="NADH_DH_su5_C"/>
</dbReference>
<evidence type="ECO:0000256" key="4">
    <source>
        <dbReference type="ARBA" id="ARBA00021096"/>
    </source>
</evidence>
<geneLocation type="mitochondrion" evidence="21"/>
<comment type="catalytic activity">
    <reaction evidence="16 17">
        <text>a ubiquinone + NADH + 5 H(+)(in) = a ubiquinol + NAD(+) + 4 H(+)(out)</text>
        <dbReference type="Rhea" id="RHEA:29091"/>
        <dbReference type="Rhea" id="RHEA-COMP:9565"/>
        <dbReference type="Rhea" id="RHEA-COMP:9566"/>
        <dbReference type="ChEBI" id="CHEBI:15378"/>
        <dbReference type="ChEBI" id="CHEBI:16389"/>
        <dbReference type="ChEBI" id="CHEBI:17976"/>
        <dbReference type="ChEBI" id="CHEBI:57540"/>
        <dbReference type="ChEBI" id="CHEBI:57945"/>
        <dbReference type="EC" id="7.1.1.2"/>
    </reaction>
</comment>
<evidence type="ECO:0000259" key="18">
    <source>
        <dbReference type="Pfam" id="PF00361"/>
    </source>
</evidence>
<keyword evidence="11 17" id="KW-1133">Transmembrane helix</keyword>
<evidence type="ECO:0000256" key="10">
    <source>
        <dbReference type="ARBA" id="ARBA00022982"/>
    </source>
</evidence>
<comment type="subcellular location">
    <subcellularLocation>
        <location evidence="2">Mitochondrion inner membrane</location>
        <topology evidence="2">Multi-pass membrane protein</topology>
    </subcellularLocation>
</comment>
<feature type="transmembrane region" description="Helical" evidence="17">
    <location>
        <begin position="458"/>
        <end position="476"/>
    </location>
</feature>